<proteinExistence type="inferred from homology"/>
<dbReference type="PANTHER" id="PTHR31657:SF40">
    <property type="entry name" value="ETHYLENE-RESPONSIVE TRANSCRIPTION FACTOR ERF062"/>
    <property type="match status" value="1"/>
</dbReference>
<dbReference type="InterPro" id="IPR036955">
    <property type="entry name" value="AP2/ERF_dom_sf"/>
</dbReference>
<dbReference type="AlphaFoldDB" id="A0A3S3LZN2"/>
<dbReference type="GO" id="GO:0005634">
    <property type="term" value="C:nucleus"/>
    <property type="evidence" value="ECO:0007669"/>
    <property type="project" value="UniProtKB-SubCell"/>
</dbReference>
<dbReference type="Proteomes" id="UP000283530">
    <property type="component" value="Unassembled WGS sequence"/>
</dbReference>
<dbReference type="FunFam" id="3.30.730.10:FF:000001">
    <property type="entry name" value="Ethylene-responsive transcription factor 2"/>
    <property type="match status" value="1"/>
</dbReference>
<keyword evidence="5" id="KW-0010">Activator</keyword>
<feature type="compositionally biased region" description="Polar residues" evidence="9">
    <location>
        <begin position="313"/>
        <end position="323"/>
    </location>
</feature>
<feature type="region of interest" description="Disordered" evidence="9">
    <location>
        <begin position="201"/>
        <end position="220"/>
    </location>
</feature>
<name>A0A3S3LZN2_9MAGN</name>
<protein>
    <submittedName>
        <fullName evidence="11">Ethylene-responsive transcription factor ERF062 isoform X1</fullName>
    </submittedName>
</protein>
<dbReference type="GO" id="GO:0000976">
    <property type="term" value="F:transcription cis-regulatory region binding"/>
    <property type="evidence" value="ECO:0007669"/>
    <property type="project" value="UniProtKB-ARBA"/>
</dbReference>
<dbReference type="InterPro" id="IPR001471">
    <property type="entry name" value="AP2/ERF_dom"/>
</dbReference>
<sequence length="405" mass="45343">MADQFLKMTTNMSKKSLYYFHGMIGTQILGDPLITSTLAEETVIGHGESNSSDINKAVSNNEIAFYPPMVSSGLNLMDLNGAPSMESSIESFVHSSSTPPPSLPVVSNLPEFTLFLKESPVEMIERSTGSKTHIQQSMAPSNPIPITEFHQFEHQQHPKQQEIGLEWLQVQQFLSNSAHQRHGQQHDWLGVIKTQPMKLSGRQLQEHQKRGSSSSFSPQPKLFRGVRQRHWGKWVAEIRLPRNRTRVWLGTFDTAEEAAFAYDTAAYKLRGEYAHLNFPDLKHQLKANSNGSSTLHSATAALLESKLKAAGQSLPTQKSIQRKSINDPPPEKPSTENPALEPLRQRSARKECQIDLLDTHAIDNPFNGKKPAHHDSSPDMDDVLLSRMPSLDMDVIWEALPVFDS</sequence>
<dbReference type="SUPFAM" id="SSF54171">
    <property type="entry name" value="DNA-binding domain"/>
    <property type="match status" value="1"/>
</dbReference>
<evidence type="ECO:0000256" key="8">
    <source>
        <dbReference type="ARBA" id="ARBA00024343"/>
    </source>
</evidence>
<evidence type="ECO:0000313" key="11">
    <source>
        <dbReference type="EMBL" id="RWR74375.1"/>
    </source>
</evidence>
<comment type="subcellular location">
    <subcellularLocation>
        <location evidence="1">Nucleus</location>
    </subcellularLocation>
</comment>
<keyword evidence="6" id="KW-0804">Transcription</keyword>
<dbReference type="InterPro" id="IPR051758">
    <property type="entry name" value="ERF/AP2-like"/>
</dbReference>
<evidence type="ECO:0000256" key="2">
    <source>
        <dbReference type="ARBA" id="ARBA00022745"/>
    </source>
</evidence>
<feature type="domain" description="AP2/ERF" evidence="10">
    <location>
        <begin position="222"/>
        <end position="279"/>
    </location>
</feature>
<dbReference type="Gene3D" id="3.30.730.10">
    <property type="entry name" value="AP2/ERF domain"/>
    <property type="match status" value="1"/>
</dbReference>
<dbReference type="GO" id="GO:0009873">
    <property type="term" value="P:ethylene-activated signaling pathway"/>
    <property type="evidence" value="ECO:0007669"/>
    <property type="project" value="UniProtKB-KW"/>
</dbReference>
<evidence type="ECO:0000256" key="4">
    <source>
        <dbReference type="ARBA" id="ARBA00023125"/>
    </source>
</evidence>
<evidence type="ECO:0000256" key="3">
    <source>
        <dbReference type="ARBA" id="ARBA00023015"/>
    </source>
</evidence>
<dbReference type="CDD" id="cd00018">
    <property type="entry name" value="AP2"/>
    <property type="match status" value="1"/>
</dbReference>
<keyword evidence="4" id="KW-0238">DNA-binding</keyword>
<gene>
    <name evidence="11" type="ORF">CKAN_00270200</name>
</gene>
<dbReference type="GO" id="GO:0003700">
    <property type="term" value="F:DNA-binding transcription factor activity"/>
    <property type="evidence" value="ECO:0007669"/>
    <property type="project" value="InterPro"/>
</dbReference>
<comment type="similarity">
    <text evidence="8">Belongs to the AP2/ERF transcription factor family. ERF subfamily.</text>
</comment>
<dbReference type="InterPro" id="IPR016177">
    <property type="entry name" value="DNA-bd_dom_sf"/>
</dbReference>
<dbReference type="PANTHER" id="PTHR31657">
    <property type="entry name" value="ETHYLENE-RESPONSIVE TRANSCRIPTION FACTOR ERF061"/>
    <property type="match status" value="1"/>
</dbReference>
<keyword evidence="7" id="KW-0539">Nucleus</keyword>
<comment type="caution">
    <text evidence="11">The sequence shown here is derived from an EMBL/GenBank/DDBJ whole genome shotgun (WGS) entry which is preliminary data.</text>
</comment>
<dbReference type="Pfam" id="PF00847">
    <property type="entry name" value="AP2"/>
    <property type="match status" value="1"/>
</dbReference>
<dbReference type="PROSITE" id="PS51032">
    <property type="entry name" value="AP2_ERF"/>
    <property type="match status" value="1"/>
</dbReference>
<keyword evidence="3" id="KW-0805">Transcription regulation</keyword>
<organism evidence="11 12">
    <name type="scientific">Cinnamomum micranthum f. kanehirae</name>
    <dbReference type="NCBI Taxonomy" id="337451"/>
    <lineage>
        <taxon>Eukaryota</taxon>
        <taxon>Viridiplantae</taxon>
        <taxon>Streptophyta</taxon>
        <taxon>Embryophyta</taxon>
        <taxon>Tracheophyta</taxon>
        <taxon>Spermatophyta</taxon>
        <taxon>Magnoliopsida</taxon>
        <taxon>Magnoliidae</taxon>
        <taxon>Laurales</taxon>
        <taxon>Lauraceae</taxon>
        <taxon>Cinnamomum</taxon>
    </lineage>
</organism>
<dbReference type="SMART" id="SM00380">
    <property type="entry name" value="AP2"/>
    <property type="match status" value="1"/>
</dbReference>
<keyword evidence="12" id="KW-1185">Reference proteome</keyword>
<reference evidence="11 12" key="1">
    <citation type="journal article" date="2019" name="Nat. Plants">
        <title>Stout camphor tree genome fills gaps in understanding of flowering plant genome evolution.</title>
        <authorList>
            <person name="Chaw S.M."/>
            <person name="Liu Y.C."/>
            <person name="Wu Y.W."/>
            <person name="Wang H.Y."/>
            <person name="Lin C.I."/>
            <person name="Wu C.S."/>
            <person name="Ke H.M."/>
            <person name="Chang L.Y."/>
            <person name="Hsu C.Y."/>
            <person name="Yang H.T."/>
            <person name="Sudianto E."/>
            <person name="Hsu M.H."/>
            <person name="Wu K.P."/>
            <person name="Wang L.N."/>
            <person name="Leebens-Mack J.H."/>
            <person name="Tsai I.J."/>
        </authorList>
    </citation>
    <scope>NUCLEOTIDE SEQUENCE [LARGE SCALE GENOMIC DNA]</scope>
    <source>
        <strain evidence="12">cv. Chaw 1501</strain>
        <tissue evidence="11">Young leaves</tissue>
    </source>
</reference>
<evidence type="ECO:0000256" key="6">
    <source>
        <dbReference type="ARBA" id="ARBA00023163"/>
    </source>
</evidence>
<evidence type="ECO:0000313" key="12">
    <source>
        <dbReference type="Proteomes" id="UP000283530"/>
    </source>
</evidence>
<dbReference type="PRINTS" id="PR00367">
    <property type="entry name" value="ETHRSPELEMNT"/>
</dbReference>
<evidence type="ECO:0000256" key="1">
    <source>
        <dbReference type="ARBA" id="ARBA00004123"/>
    </source>
</evidence>
<feature type="region of interest" description="Disordered" evidence="9">
    <location>
        <begin position="312"/>
        <end position="345"/>
    </location>
</feature>
<evidence type="ECO:0000256" key="5">
    <source>
        <dbReference type="ARBA" id="ARBA00023159"/>
    </source>
</evidence>
<evidence type="ECO:0000256" key="9">
    <source>
        <dbReference type="SAM" id="MobiDB-lite"/>
    </source>
</evidence>
<feature type="region of interest" description="Disordered" evidence="9">
    <location>
        <begin position="361"/>
        <end position="381"/>
    </location>
</feature>
<accession>A0A3S3LZN2</accession>
<evidence type="ECO:0000259" key="10">
    <source>
        <dbReference type="PROSITE" id="PS51032"/>
    </source>
</evidence>
<evidence type="ECO:0000256" key="7">
    <source>
        <dbReference type="ARBA" id="ARBA00023242"/>
    </source>
</evidence>
<dbReference type="EMBL" id="QPKB01000001">
    <property type="protein sequence ID" value="RWR74375.1"/>
    <property type="molecule type" value="Genomic_DNA"/>
</dbReference>
<dbReference type="OrthoDB" id="777275at2759"/>
<keyword evidence="2" id="KW-0936">Ethylene signaling pathway</keyword>